<keyword evidence="10" id="KW-1185">Reference proteome</keyword>
<dbReference type="InterPro" id="IPR017860">
    <property type="entry name" value="Peptidase_M22_CS"/>
</dbReference>
<comment type="cofactor">
    <cofactor evidence="7">
        <name>a divalent metal cation</name>
        <dbReference type="ChEBI" id="CHEBI:60240"/>
    </cofactor>
    <text evidence="7">Binds 1 divalent metal cation per subunit.</text>
</comment>
<comment type="subunit">
    <text evidence="7">Homodimer.</text>
</comment>
<dbReference type="PANTHER" id="PTHR11735:SF6">
    <property type="entry name" value="TRNA N6-ADENOSINE THREONYLCARBAMOYLTRANSFERASE, MITOCHONDRIAL"/>
    <property type="match status" value="1"/>
</dbReference>
<evidence type="ECO:0000313" key="10">
    <source>
        <dbReference type="Proteomes" id="UP000266188"/>
    </source>
</evidence>
<accession>A0A3A3A9E4</accession>
<keyword evidence="3 7" id="KW-0819">tRNA processing</keyword>
<proteinExistence type="inferred from homology"/>
<dbReference type="GO" id="GO:0006508">
    <property type="term" value="P:proteolysis"/>
    <property type="evidence" value="ECO:0007669"/>
    <property type="project" value="UniProtKB-KW"/>
</dbReference>
<keyword evidence="4 7" id="KW-0479">Metal-binding</keyword>
<keyword evidence="9" id="KW-0378">Hydrolase</keyword>
<dbReference type="GO" id="GO:0046872">
    <property type="term" value="F:metal ion binding"/>
    <property type="evidence" value="ECO:0007669"/>
    <property type="project" value="UniProtKB-KW"/>
</dbReference>
<dbReference type="GO" id="GO:0005739">
    <property type="term" value="C:mitochondrion"/>
    <property type="evidence" value="ECO:0007669"/>
    <property type="project" value="UniProtKB-SubCell"/>
</dbReference>
<comment type="subcellular location">
    <subcellularLocation>
        <location evidence="7">Mitochondrion</location>
    </subcellularLocation>
</comment>
<dbReference type="PANTHER" id="PTHR11735">
    <property type="entry name" value="TRNA N6-ADENOSINE THREONYLCARBAMOYLTRANSFERASE"/>
    <property type="match status" value="1"/>
</dbReference>
<evidence type="ECO:0000256" key="3">
    <source>
        <dbReference type="ARBA" id="ARBA00022694"/>
    </source>
</evidence>
<protein>
    <recommendedName>
        <fullName evidence="1">N(6)-L-threonylcarbamoyladenine synthase</fullName>
        <ecNumber evidence="1">2.3.1.234</ecNumber>
    </recommendedName>
</protein>
<keyword evidence="2 7" id="KW-0808">Transferase</keyword>
<organism evidence="9 10">
    <name type="scientific">Aspergillus sclerotialis</name>
    <dbReference type="NCBI Taxonomy" id="2070753"/>
    <lineage>
        <taxon>Eukaryota</taxon>
        <taxon>Fungi</taxon>
        <taxon>Dikarya</taxon>
        <taxon>Ascomycota</taxon>
        <taxon>Pezizomycotina</taxon>
        <taxon>Eurotiomycetes</taxon>
        <taxon>Eurotiomycetidae</taxon>
        <taxon>Eurotiales</taxon>
        <taxon>Aspergillaceae</taxon>
        <taxon>Aspergillus</taxon>
        <taxon>Aspergillus subgen. Polypaecilum</taxon>
    </lineage>
</organism>
<comment type="caution">
    <text evidence="9">The sequence shown here is derived from an EMBL/GenBank/DDBJ whole genome shotgun (WGS) entry which is preliminary data.</text>
</comment>
<dbReference type="Gene3D" id="3.30.420.40">
    <property type="match status" value="2"/>
</dbReference>
<evidence type="ECO:0000256" key="4">
    <source>
        <dbReference type="ARBA" id="ARBA00022723"/>
    </source>
</evidence>
<reference evidence="10" key="1">
    <citation type="submission" date="2017-02" db="EMBL/GenBank/DDBJ databases">
        <authorList>
            <person name="Tafer H."/>
            <person name="Lopandic K."/>
        </authorList>
    </citation>
    <scope>NUCLEOTIDE SEQUENCE [LARGE SCALE GENOMIC DNA]</scope>
    <source>
        <strain evidence="10">CBS 366.77</strain>
    </source>
</reference>
<dbReference type="STRING" id="2070753.A0A3A3A9E4"/>
<evidence type="ECO:0000313" key="9">
    <source>
        <dbReference type="EMBL" id="RJE26615.1"/>
    </source>
</evidence>
<dbReference type="AlphaFoldDB" id="A0A3A3A9E4"/>
<dbReference type="InterPro" id="IPR022450">
    <property type="entry name" value="TsaD"/>
</dbReference>
<gene>
    <name evidence="9" type="ORF">PHISCL_01029</name>
</gene>
<dbReference type="EMBL" id="MVGC01000018">
    <property type="protein sequence ID" value="RJE26615.1"/>
    <property type="molecule type" value="Genomic_DNA"/>
</dbReference>
<evidence type="ECO:0000256" key="5">
    <source>
        <dbReference type="ARBA" id="ARBA00023315"/>
    </source>
</evidence>
<dbReference type="GO" id="GO:0008233">
    <property type="term" value="F:peptidase activity"/>
    <property type="evidence" value="ECO:0007669"/>
    <property type="project" value="UniProtKB-KW"/>
</dbReference>
<evidence type="ECO:0000259" key="8">
    <source>
        <dbReference type="Pfam" id="PF00814"/>
    </source>
</evidence>
<dbReference type="PROSITE" id="PS01016">
    <property type="entry name" value="GLYCOPROTEASE"/>
    <property type="match status" value="1"/>
</dbReference>
<evidence type="ECO:0000256" key="6">
    <source>
        <dbReference type="ARBA" id="ARBA00048117"/>
    </source>
</evidence>
<dbReference type="FunFam" id="3.30.420.40:FF:000252">
    <property type="entry name" value="tRNA N6-adenosine threonylcarbamoyltransferase, mitochondrial"/>
    <property type="match status" value="1"/>
</dbReference>
<dbReference type="InterPro" id="IPR043129">
    <property type="entry name" value="ATPase_NBD"/>
</dbReference>
<comment type="similarity">
    <text evidence="7">Belongs to the KAE1 / TsaD family.</text>
</comment>
<evidence type="ECO:0000256" key="2">
    <source>
        <dbReference type="ARBA" id="ARBA00022679"/>
    </source>
</evidence>
<comment type="catalytic activity">
    <reaction evidence="6 7">
        <text>L-threonylcarbamoyladenylate + adenosine(37) in tRNA = N(6)-L-threonylcarbamoyladenosine(37) in tRNA + AMP + H(+)</text>
        <dbReference type="Rhea" id="RHEA:37059"/>
        <dbReference type="Rhea" id="RHEA-COMP:10162"/>
        <dbReference type="Rhea" id="RHEA-COMP:10163"/>
        <dbReference type="ChEBI" id="CHEBI:15378"/>
        <dbReference type="ChEBI" id="CHEBI:73682"/>
        <dbReference type="ChEBI" id="CHEBI:74411"/>
        <dbReference type="ChEBI" id="CHEBI:74418"/>
        <dbReference type="ChEBI" id="CHEBI:456215"/>
        <dbReference type="EC" id="2.3.1.234"/>
    </reaction>
</comment>
<sequence>MERSINPRNRIILVDDTSVAIVEKESQRASSTAKIHFLENVTLDSTKFGGIHPVLALESHQEKLANLVKKAISHLPEVDANSEARYQVTMADRAEQPRLRPDFISATRGPGMRSNLSVGLDTAKGLALAWQIPFVGVHHMQAHLLTPRLVSSVKGGSWAQLTSPKFPFMSLLTSGGHTLLVNSMTLTDHEILADTCDTAIGDTIDKAARVIIPESLIQSNKGTAYGKLLEQFAFPNGPQDYADYSPPLTRADEIIPHKSDWGWSLTTPLAKSRDLRFSFSGLATSIENIVKEKRKDGKEMSEKERIDLARAAMTTSFEHLASRVVLALQSLDPRKRKAVTTIVISGGVASNKFLMKVMKTFLHARGFGHIEFVTPPPYLCTDNAAMIGWAGIEMFEMGWSTDLSARALKKWSLDPTAEDRGILGPVGWKKGRPQI</sequence>
<keyword evidence="7" id="KW-0496">Mitochondrion</keyword>
<dbReference type="SUPFAM" id="SSF53067">
    <property type="entry name" value="Actin-like ATPase domain"/>
    <property type="match status" value="2"/>
</dbReference>
<dbReference type="GO" id="GO:0072670">
    <property type="term" value="P:mitochondrial tRNA threonylcarbamoyladenosine modification"/>
    <property type="evidence" value="ECO:0007669"/>
    <property type="project" value="TreeGrafter"/>
</dbReference>
<dbReference type="HAMAP" id="MF_01445">
    <property type="entry name" value="TsaD"/>
    <property type="match status" value="1"/>
</dbReference>
<dbReference type="EC" id="2.3.1.234" evidence="1"/>
<dbReference type="GO" id="GO:0061711">
    <property type="term" value="F:tRNA N(6)-L-threonylcarbamoyladenine synthase activity"/>
    <property type="evidence" value="ECO:0007669"/>
    <property type="project" value="UniProtKB-EC"/>
</dbReference>
<dbReference type="Proteomes" id="UP000266188">
    <property type="component" value="Unassembled WGS sequence"/>
</dbReference>
<evidence type="ECO:0000256" key="7">
    <source>
        <dbReference type="HAMAP-Rule" id="MF_03179"/>
    </source>
</evidence>
<name>A0A3A3A9E4_9EURO</name>
<dbReference type="OrthoDB" id="10259622at2759"/>
<keyword evidence="5 7" id="KW-0012">Acyltransferase</keyword>
<keyword evidence="9" id="KW-0645">Protease</keyword>
<comment type="function">
    <text evidence="7">Required for the formation of a threonylcarbamoyl group on adenosine at position 37 (t(6)A37) in mitochondrial tRNAs that read codons beginning with adenine. Probably involved in the transfer of the threonylcarbamoyl moiety of threonylcarbamoyl-AMP (TC-AMP) to the N6 group of A37. Involved in mitochondrial genome maintenance.</text>
</comment>
<feature type="domain" description="Gcp-like" evidence="8">
    <location>
        <begin position="102"/>
        <end position="389"/>
    </location>
</feature>
<dbReference type="Pfam" id="PF00814">
    <property type="entry name" value="TsaD"/>
    <property type="match status" value="1"/>
</dbReference>
<dbReference type="PRINTS" id="PR00789">
    <property type="entry name" value="OSIALOPTASE"/>
</dbReference>
<dbReference type="InterPro" id="IPR017861">
    <property type="entry name" value="KAE1/TsaD"/>
</dbReference>
<evidence type="ECO:0000256" key="1">
    <source>
        <dbReference type="ARBA" id="ARBA00012156"/>
    </source>
</evidence>
<dbReference type="InterPro" id="IPR000905">
    <property type="entry name" value="Gcp-like_dom"/>
</dbReference>